<dbReference type="PANTHER" id="PTHR30332:SF17">
    <property type="entry name" value="TYPE IV PILIATION SYSTEM PROTEIN DR_0774-RELATED"/>
    <property type="match status" value="1"/>
</dbReference>
<dbReference type="RefSeq" id="WP_176091120.1">
    <property type="nucleotide sequence ID" value="NZ_CADERF010000018.1"/>
</dbReference>
<protein>
    <submittedName>
        <fullName evidence="1">Uncharacterized protein</fullName>
    </submittedName>
</protein>
<dbReference type="AlphaFoldDB" id="A0AA41E9D1"/>
<evidence type="ECO:0000313" key="2">
    <source>
        <dbReference type="Proteomes" id="UP000682266"/>
    </source>
</evidence>
<comment type="caution">
    <text evidence="1">The sequence shown here is derived from an EMBL/GenBank/DDBJ whole genome shotgun (WGS) entry which is preliminary data.</text>
</comment>
<dbReference type="GO" id="GO:0009306">
    <property type="term" value="P:protein secretion"/>
    <property type="evidence" value="ECO:0007669"/>
    <property type="project" value="TreeGrafter"/>
</dbReference>
<dbReference type="EMBL" id="JAGSVG010000015">
    <property type="protein sequence ID" value="MBR8130767.1"/>
    <property type="molecule type" value="Genomic_DNA"/>
</dbReference>
<evidence type="ECO:0000313" key="1">
    <source>
        <dbReference type="EMBL" id="MBR8130767.1"/>
    </source>
</evidence>
<gene>
    <name evidence="1" type="ORF">KDW93_17645</name>
</gene>
<name>A0AA41E9D1_9BURK</name>
<sequence>MVQLNASAAAGTGPAARARVRCASYARPAWHLARFQYDASGADVTDALNTLSAATGVPIIADSAVSGRLTGRFDASPQDFVERLARIYDLDAYFDGAALHVSPVSARHTLTVRLNFAKPAALRASLASGGAADACFALVDGAGAGVVTTNGPPAYLDRVERAARQVDGNARRRVTTAVRAIELSHAGAADRVTWVEGSPVSVEGVAGRARRQLAPADASAFGAVEYEVPLPIVTADARTNTVLVRDRPARLAHDARAVAKLDVRPRPFVVDALIANVAAADVALLPLGKSLTEIGIVSNSTGMLVPDSNALRRRIGQLSAEQRARIELDRPLSTYDGAAVAFRVRAGTPFAPNTAASASDVPLRAARAAAELSLLVAPSASINAARRDTTLAIEWRVGDDGQAARVTLAASEGVAMLEPVDALRTRIVLLVPHPAERN</sequence>
<dbReference type="InterPro" id="IPR050810">
    <property type="entry name" value="Bact_Secretion_Sys_Channel"/>
</dbReference>
<dbReference type="Gene3D" id="3.30.1370.120">
    <property type="match status" value="2"/>
</dbReference>
<reference evidence="1" key="1">
    <citation type="submission" date="2021-04" db="EMBL/GenBank/DDBJ databases">
        <title>A collection of bacterial strains from the Burkholderia cepacia Research Laboratory and Repository.</title>
        <authorList>
            <person name="Lipuma J."/>
            <person name="Spilker T."/>
        </authorList>
    </citation>
    <scope>NUCLEOTIDE SEQUENCE</scope>
    <source>
        <strain evidence="1">AU36012</strain>
    </source>
</reference>
<dbReference type="InterPro" id="IPR038591">
    <property type="entry name" value="NolW-like_sf"/>
</dbReference>
<dbReference type="Gene3D" id="3.55.50.30">
    <property type="match status" value="1"/>
</dbReference>
<organism evidence="1 2">
    <name type="scientific">Burkholderia ambifaria</name>
    <dbReference type="NCBI Taxonomy" id="152480"/>
    <lineage>
        <taxon>Bacteria</taxon>
        <taxon>Pseudomonadati</taxon>
        <taxon>Pseudomonadota</taxon>
        <taxon>Betaproteobacteria</taxon>
        <taxon>Burkholderiales</taxon>
        <taxon>Burkholderiaceae</taxon>
        <taxon>Burkholderia</taxon>
        <taxon>Burkholderia cepacia complex</taxon>
    </lineage>
</organism>
<dbReference type="GO" id="GO:0015627">
    <property type="term" value="C:type II protein secretion system complex"/>
    <property type="evidence" value="ECO:0007669"/>
    <property type="project" value="TreeGrafter"/>
</dbReference>
<dbReference type="PANTHER" id="PTHR30332">
    <property type="entry name" value="PROBABLE GENERAL SECRETION PATHWAY PROTEIN D"/>
    <property type="match status" value="1"/>
</dbReference>
<dbReference type="Proteomes" id="UP000682266">
    <property type="component" value="Unassembled WGS sequence"/>
</dbReference>
<accession>A0AA41E9D1</accession>
<proteinExistence type="predicted"/>